<dbReference type="Proteomes" id="UP001177670">
    <property type="component" value="Unassembled WGS sequence"/>
</dbReference>
<keyword evidence="2" id="KW-1185">Reference proteome</keyword>
<name>A0AA40KRR6_9HYME</name>
<organism evidence="1 2">
    <name type="scientific">Melipona bicolor</name>
    <dbReference type="NCBI Taxonomy" id="60889"/>
    <lineage>
        <taxon>Eukaryota</taxon>
        <taxon>Metazoa</taxon>
        <taxon>Ecdysozoa</taxon>
        <taxon>Arthropoda</taxon>
        <taxon>Hexapoda</taxon>
        <taxon>Insecta</taxon>
        <taxon>Pterygota</taxon>
        <taxon>Neoptera</taxon>
        <taxon>Endopterygota</taxon>
        <taxon>Hymenoptera</taxon>
        <taxon>Apocrita</taxon>
        <taxon>Aculeata</taxon>
        <taxon>Apoidea</taxon>
        <taxon>Anthophila</taxon>
        <taxon>Apidae</taxon>
        <taxon>Melipona</taxon>
    </lineage>
</organism>
<dbReference type="EMBL" id="JAHYIQ010000007">
    <property type="protein sequence ID" value="KAK1130406.1"/>
    <property type="molecule type" value="Genomic_DNA"/>
</dbReference>
<evidence type="ECO:0000313" key="2">
    <source>
        <dbReference type="Proteomes" id="UP001177670"/>
    </source>
</evidence>
<evidence type="ECO:0000313" key="1">
    <source>
        <dbReference type="EMBL" id="KAK1130406.1"/>
    </source>
</evidence>
<sequence>MGAATIERRVLRFYERTAGIELGGDAAPLGGGEVVRIKEGRKAVNRQVASGKVDRVKGALLSRSLAFGSVLFNEHFLSRSTPRQSRAFTAETLDTA</sequence>
<gene>
    <name evidence="1" type="ORF">K0M31_018538</name>
</gene>
<protein>
    <submittedName>
        <fullName evidence="1">Uncharacterized protein</fullName>
    </submittedName>
</protein>
<dbReference type="AlphaFoldDB" id="A0AA40KRR6"/>
<reference evidence="1" key="1">
    <citation type="submission" date="2021-10" db="EMBL/GenBank/DDBJ databases">
        <title>Melipona bicolor Genome sequencing and assembly.</title>
        <authorList>
            <person name="Araujo N.S."/>
            <person name="Arias M.C."/>
        </authorList>
    </citation>
    <scope>NUCLEOTIDE SEQUENCE</scope>
    <source>
        <strain evidence="1">USP_2M_L1-L4_2017</strain>
        <tissue evidence="1">Whole body</tissue>
    </source>
</reference>
<proteinExistence type="predicted"/>
<accession>A0AA40KRR6</accession>
<comment type="caution">
    <text evidence="1">The sequence shown here is derived from an EMBL/GenBank/DDBJ whole genome shotgun (WGS) entry which is preliminary data.</text>
</comment>